<dbReference type="OrthoDB" id="9793581at2"/>
<dbReference type="GO" id="GO:0022857">
    <property type="term" value="F:transmembrane transporter activity"/>
    <property type="evidence" value="ECO:0007669"/>
    <property type="project" value="InterPro"/>
</dbReference>
<evidence type="ECO:0000256" key="6">
    <source>
        <dbReference type="ARBA" id="ARBA00023136"/>
    </source>
</evidence>
<dbReference type="Proteomes" id="UP000005496">
    <property type="component" value="Unassembled WGS sequence"/>
</dbReference>
<keyword evidence="6" id="KW-0472">Membrane</keyword>
<evidence type="ECO:0000256" key="1">
    <source>
        <dbReference type="ARBA" id="ARBA00004162"/>
    </source>
</evidence>
<evidence type="ECO:0000256" key="3">
    <source>
        <dbReference type="ARBA" id="ARBA00022475"/>
    </source>
</evidence>
<accession>D6SL69</accession>
<reference evidence="8" key="1">
    <citation type="submission" date="2010-05" db="EMBL/GenBank/DDBJ databases">
        <title>The draft genome of Desulfonatronospira thiodismutans ASO3-1.</title>
        <authorList>
            <consortium name="US DOE Joint Genome Institute (JGI-PGF)"/>
            <person name="Lucas S."/>
            <person name="Copeland A."/>
            <person name="Lapidus A."/>
            <person name="Cheng J.-F."/>
            <person name="Bruce D."/>
            <person name="Goodwin L."/>
            <person name="Pitluck S."/>
            <person name="Chertkov O."/>
            <person name="Brettin T."/>
            <person name="Detter J.C."/>
            <person name="Han C."/>
            <person name="Land M.L."/>
            <person name="Hauser L."/>
            <person name="Kyrpides N."/>
            <person name="Mikhailova N."/>
            <person name="Muyzer G."/>
            <person name="Woyke T."/>
        </authorList>
    </citation>
    <scope>NUCLEOTIDE SEQUENCE [LARGE SCALE GENOMIC DNA]</scope>
    <source>
        <strain evidence="8">ASO3-1</strain>
    </source>
</reference>
<evidence type="ECO:0000256" key="7">
    <source>
        <dbReference type="RuleBase" id="RU003879"/>
    </source>
</evidence>
<dbReference type="PANTHER" id="PTHR30558:SF3">
    <property type="entry name" value="BIOPOLYMER TRANSPORT PROTEIN EXBD-RELATED"/>
    <property type="match status" value="1"/>
</dbReference>
<keyword evidence="4 7" id="KW-0812">Transmembrane</keyword>
<evidence type="ECO:0000256" key="5">
    <source>
        <dbReference type="ARBA" id="ARBA00022989"/>
    </source>
</evidence>
<keyword evidence="3" id="KW-1003">Cell membrane</keyword>
<evidence type="ECO:0000313" key="9">
    <source>
        <dbReference type="Proteomes" id="UP000005496"/>
    </source>
</evidence>
<comment type="caution">
    <text evidence="8">The sequence shown here is derived from an EMBL/GenBank/DDBJ whole genome shotgun (WGS) entry which is preliminary data.</text>
</comment>
<dbReference type="Pfam" id="PF02472">
    <property type="entry name" value="ExbD"/>
    <property type="match status" value="1"/>
</dbReference>
<name>D6SL69_9BACT</name>
<keyword evidence="9" id="KW-1185">Reference proteome</keyword>
<dbReference type="PANTHER" id="PTHR30558">
    <property type="entry name" value="EXBD MEMBRANE COMPONENT OF PMF-DRIVEN MACROMOLECULE IMPORT SYSTEM"/>
    <property type="match status" value="1"/>
</dbReference>
<comment type="similarity">
    <text evidence="2 7">Belongs to the ExbD/TolR family.</text>
</comment>
<evidence type="ECO:0000256" key="4">
    <source>
        <dbReference type="ARBA" id="ARBA00022692"/>
    </source>
</evidence>
<dbReference type="GO" id="GO:0015031">
    <property type="term" value="P:protein transport"/>
    <property type="evidence" value="ECO:0007669"/>
    <property type="project" value="UniProtKB-KW"/>
</dbReference>
<comment type="subcellular location">
    <subcellularLocation>
        <location evidence="1">Cell membrane</location>
        <topology evidence="1">Single-pass membrane protein</topology>
    </subcellularLocation>
    <subcellularLocation>
        <location evidence="7">Cell membrane</location>
        <topology evidence="7">Single-pass type II membrane protein</topology>
    </subcellularLocation>
</comment>
<proteinExistence type="inferred from homology"/>
<dbReference type="eggNOG" id="COG0848">
    <property type="taxonomic scope" value="Bacteria"/>
</dbReference>
<dbReference type="InterPro" id="IPR003400">
    <property type="entry name" value="ExbD"/>
</dbReference>
<keyword evidence="5" id="KW-1133">Transmembrane helix</keyword>
<keyword evidence="7" id="KW-0653">Protein transport</keyword>
<dbReference type="GO" id="GO:0005886">
    <property type="term" value="C:plasma membrane"/>
    <property type="evidence" value="ECO:0007669"/>
    <property type="project" value="UniProtKB-SubCell"/>
</dbReference>
<evidence type="ECO:0000313" key="8">
    <source>
        <dbReference type="EMBL" id="EFI35430.1"/>
    </source>
</evidence>
<dbReference type="RefSeq" id="WP_008868562.1">
    <property type="nucleotide sequence ID" value="NZ_ACJN02000001.1"/>
</dbReference>
<evidence type="ECO:0000256" key="2">
    <source>
        <dbReference type="ARBA" id="ARBA00005811"/>
    </source>
</evidence>
<dbReference type="Gene3D" id="3.30.420.270">
    <property type="match status" value="1"/>
</dbReference>
<organism evidence="8 9">
    <name type="scientific">Desulfonatronospira thiodismutans ASO3-1</name>
    <dbReference type="NCBI Taxonomy" id="555779"/>
    <lineage>
        <taxon>Bacteria</taxon>
        <taxon>Pseudomonadati</taxon>
        <taxon>Thermodesulfobacteriota</taxon>
        <taxon>Desulfovibrionia</taxon>
        <taxon>Desulfovibrionales</taxon>
        <taxon>Desulfonatronovibrionaceae</taxon>
        <taxon>Desulfonatronospira</taxon>
    </lineage>
</organism>
<gene>
    <name evidence="8" type="ORF">Dthio_PD2850</name>
</gene>
<sequence length="136" mass="15137">MKLNRPLLKQARIEMLPLIDIIFLVLVVFIYAMLSMAVHRSLPVDLPLSSAVEIDPDVRLTITVQADRSIYLDKEPVNLDELTSLLQDKVAAGKDPEVTLVADQDLVYQQLFAVLDRIKEAGIANISLQAEEASQP</sequence>
<protein>
    <submittedName>
        <fullName evidence="8">Biopolymer transport protein ExbD/TolR</fullName>
    </submittedName>
</protein>
<dbReference type="AlphaFoldDB" id="D6SL69"/>
<dbReference type="EMBL" id="ACJN02000001">
    <property type="protein sequence ID" value="EFI35430.1"/>
    <property type="molecule type" value="Genomic_DNA"/>
</dbReference>
<keyword evidence="7" id="KW-0813">Transport</keyword>